<dbReference type="EMBL" id="QRUU01000017">
    <property type="protein sequence ID" value="RGR97886.1"/>
    <property type="molecule type" value="Genomic_DNA"/>
</dbReference>
<dbReference type="AlphaFoldDB" id="A0A412GSS3"/>
<dbReference type="Pfam" id="PF00675">
    <property type="entry name" value="Peptidase_M16"/>
    <property type="match status" value="1"/>
</dbReference>
<dbReference type="InterPro" id="IPR011249">
    <property type="entry name" value="Metalloenz_LuxS/M16"/>
</dbReference>
<evidence type="ECO:0000259" key="1">
    <source>
        <dbReference type="Pfam" id="PF00675"/>
    </source>
</evidence>
<evidence type="ECO:0000259" key="2">
    <source>
        <dbReference type="Pfam" id="PF05193"/>
    </source>
</evidence>
<dbReference type="InterPro" id="IPR011765">
    <property type="entry name" value="Pept_M16_N"/>
</dbReference>
<dbReference type="RefSeq" id="WP_118483777.1">
    <property type="nucleotide sequence ID" value="NZ_CAUELD010000123.1"/>
</dbReference>
<organism evidence="3 4">
    <name type="scientific">Phocaeicola coprocola</name>
    <dbReference type="NCBI Taxonomy" id="310298"/>
    <lineage>
        <taxon>Bacteria</taxon>
        <taxon>Pseudomonadati</taxon>
        <taxon>Bacteroidota</taxon>
        <taxon>Bacteroidia</taxon>
        <taxon>Bacteroidales</taxon>
        <taxon>Bacteroidaceae</taxon>
        <taxon>Phocaeicola</taxon>
    </lineage>
</organism>
<dbReference type="Proteomes" id="UP000285864">
    <property type="component" value="Unassembled WGS sequence"/>
</dbReference>
<evidence type="ECO:0000313" key="4">
    <source>
        <dbReference type="Proteomes" id="UP000285864"/>
    </source>
</evidence>
<dbReference type="Gene3D" id="3.30.830.10">
    <property type="entry name" value="Metalloenzyme, LuxS/M16 peptidase-like"/>
    <property type="match status" value="2"/>
</dbReference>
<dbReference type="GO" id="GO:0046872">
    <property type="term" value="F:metal ion binding"/>
    <property type="evidence" value="ECO:0007669"/>
    <property type="project" value="InterPro"/>
</dbReference>
<dbReference type="PANTHER" id="PTHR11851">
    <property type="entry name" value="METALLOPROTEASE"/>
    <property type="match status" value="1"/>
</dbReference>
<proteinExistence type="predicted"/>
<dbReference type="InterPro" id="IPR050361">
    <property type="entry name" value="MPP/UQCRC_Complex"/>
</dbReference>
<protein>
    <submittedName>
        <fullName evidence="3">Insulinase family protein</fullName>
    </submittedName>
</protein>
<gene>
    <name evidence="3" type="ORF">DWY20_05745</name>
</gene>
<feature type="domain" description="Peptidase M16 N-terminal" evidence="1">
    <location>
        <begin position="41"/>
        <end position="163"/>
    </location>
</feature>
<reference evidence="3 4" key="1">
    <citation type="submission" date="2018-08" db="EMBL/GenBank/DDBJ databases">
        <title>A genome reference for cultivated species of the human gut microbiota.</title>
        <authorList>
            <person name="Zou Y."/>
            <person name="Xue W."/>
            <person name="Luo G."/>
        </authorList>
    </citation>
    <scope>NUCLEOTIDE SEQUENCE [LARGE SCALE GENOMIC DNA]</scope>
    <source>
        <strain evidence="3 4">AF24-2</strain>
    </source>
</reference>
<dbReference type="Pfam" id="PF05193">
    <property type="entry name" value="Peptidase_M16_C"/>
    <property type="match status" value="1"/>
</dbReference>
<dbReference type="SUPFAM" id="SSF63411">
    <property type="entry name" value="LuxS/MPP-like metallohydrolase"/>
    <property type="match status" value="2"/>
</dbReference>
<comment type="caution">
    <text evidence="3">The sequence shown here is derived from an EMBL/GenBank/DDBJ whole genome shotgun (WGS) entry which is preliminary data.</text>
</comment>
<dbReference type="InterPro" id="IPR007863">
    <property type="entry name" value="Peptidase_M16_C"/>
</dbReference>
<keyword evidence="4" id="KW-1185">Reference proteome</keyword>
<evidence type="ECO:0000313" key="3">
    <source>
        <dbReference type="EMBL" id="RGR97886.1"/>
    </source>
</evidence>
<feature type="domain" description="Peptidase M16 C-terminal" evidence="2">
    <location>
        <begin position="183"/>
        <end position="359"/>
    </location>
</feature>
<name>A0A412GSS3_9BACT</name>
<accession>A0A412GSS3</accession>
<sequence>MTLDRTIAPPIRQIDHFSISTPERTIMPNGTPLNIIQVGSEDVVRLDLLIKGGQWNQTQPLLAMFTNRMLREGTRSLSSSQIAEKLDYYGAWLDLSSSVNYGFVTLYSLGKYFPKTIEILASMVKEPVFPEKELSVVVDVNKQQFLVNAQRVDVMARKRLNRALFGLSHPLGRYAELEDYDRINSEVLKSFYHQYYHSGNCSVYVSGKVSPEVIHCIEQHFGESDWGDTTRKIKNETFVPTTEDCKRIFVEKEDALQSSIKIGTFSINQQHPDYLKLRVLVTLFGGYFGSRLMSNIREDKGYTYGIGAVLVNYPNTGVLGISTEAANEYVEPLIAEVYKEMDILCSEKVSDEELDMVRNYMLGDMCRSYESAFSLSDAWIFIETSGLKNDFFDHTLKAIREVTSDELQALAQKYFCKENLIAVVAGKIV</sequence>
<dbReference type="PANTHER" id="PTHR11851:SF224">
    <property type="entry name" value="PROCESSING PROTEASE"/>
    <property type="match status" value="1"/>
</dbReference>